<reference evidence="22" key="1">
    <citation type="submission" date="2018-07" db="EMBL/GenBank/DDBJ databases">
        <authorList>
            <person name="Quirk P.G."/>
            <person name="Krulwich T.A."/>
        </authorList>
    </citation>
    <scope>NUCLEOTIDE SEQUENCE</scope>
</reference>
<evidence type="ECO:0000256" key="3">
    <source>
        <dbReference type="ARBA" id="ARBA00004556"/>
    </source>
</evidence>
<dbReference type="GO" id="GO:0008380">
    <property type="term" value="P:RNA splicing"/>
    <property type="evidence" value="ECO:0007669"/>
    <property type="project" value="UniProtKB-KW"/>
</dbReference>
<evidence type="ECO:0000256" key="1">
    <source>
        <dbReference type="ARBA" id="ARBA00004408"/>
    </source>
</evidence>
<keyword evidence="16" id="KW-0966">Cell projection</keyword>
<evidence type="ECO:0000256" key="14">
    <source>
        <dbReference type="ARBA" id="ARBA00023187"/>
    </source>
</evidence>
<name>A0A336MQ61_CULSO</name>
<evidence type="ECO:0000256" key="2">
    <source>
        <dbReference type="ARBA" id="ARBA00004489"/>
    </source>
</evidence>
<dbReference type="GO" id="GO:0030426">
    <property type="term" value="C:growth cone"/>
    <property type="evidence" value="ECO:0007669"/>
    <property type="project" value="UniProtKB-SubCell"/>
</dbReference>
<dbReference type="OMA" id="FREVVIM"/>
<gene>
    <name evidence="22" type="primary">CSON004639</name>
</gene>
<keyword evidence="7" id="KW-0963">Cytoplasm</keyword>
<feature type="domain" description="Zinc finger ZPR1-type" evidence="21">
    <location>
        <begin position="31"/>
        <end position="189"/>
    </location>
</feature>
<keyword evidence="12" id="KW-0221">Differentiation</keyword>
<dbReference type="Gene3D" id="2.60.120.1040">
    <property type="entry name" value="ZPR1, A/B domain"/>
    <property type="match status" value="2"/>
</dbReference>
<keyword evidence="15" id="KW-0539">Nucleus</keyword>
<dbReference type="AlphaFoldDB" id="A0A336MQ61"/>
<comment type="subcellular location">
    <subcellularLocation>
        <location evidence="2">Cell projection</location>
        <location evidence="2">Axon</location>
    </subcellularLocation>
    <subcellularLocation>
        <location evidence="5">Cell projection</location>
        <location evidence="5">Growth cone</location>
    </subcellularLocation>
    <subcellularLocation>
        <location evidence="3">Cytoplasm</location>
        <location evidence="3">Perinuclear region</location>
    </subcellularLocation>
    <subcellularLocation>
        <location evidence="1">Nucleus</location>
        <location evidence="1">Cajal body</location>
    </subcellularLocation>
    <subcellularLocation>
        <location evidence="17">Nucleus</location>
        <location evidence="17">Gem</location>
    </subcellularLocation>
    <subcellularLocation>
        <location evidence="4">Nucleus</location>
        <location evidence="4">Nucleolus</location>
    </subcellularLocation>
</comment>
<keyword evidence="13" id="KW-0862">Zinc</keyword>
<proteinExistence type="inferred from homology"/>
<dbReference type="FunFam" id="2.20.25.420:FF:000003">
    <property type="entry name" value="zinc finger protein ZPR1"/>
    <property type="match status" value="1"/>
</dbReference>
<evidence type="ECO:0000256" key="17">
    <source>
        <dbReference type="ARBA" id="ARBA00034695"/>
    </source>
</evidence>
<dbReference type="SMART" id="SM00709">
    <property type="entry name" value="Zpr1"/>
    <property type="match status" value="2"/>
</dbReference>
<evidence type="ECO:0000256" key="13">
    <source>
        <dbReference type="ARBA" id="ARBA00022833"/>
    </source>
</evidence>
<dbReference type="GO" id="GO:0005730">
    <property type="term" value="C:nucleolus"/>
    <property type="evidence" value="ECO:0007669"/>
    <property type="project" value="UniProtKB-SubCell"/>
</dbReference>
<dbReference type="GO" id="GO:0015030">
    <property type="term" value="C:Cajal body"/>
    <property type="evidence" value="ECO:0007669"/>
    <property type="project" value="UniProtKB-SubCell"/>
</dbReference>
<dbReference type="Gene3D" id="2.20.25.420">
    <property type="entry name" value="ZPR1, zinc finger domain"/>
    <property type="match status" value="2"/>
</dbReference>
<comment type="similarity">
    <text evidence="6">Belongs to the ZPR1 family.</text>
</comment>
<evidence type="ECO:0000256" key="20">
    <source>
        <dbReference type="SAM" id="MobiDB-lite"/>
    </source>
</evidence>
<dbReference type="GO" id="GO:0006260">
    <property type="term" value="P:DNA replication"/>
    <property type="evidence" value="ECO:0007669"/>
    <property type="project" value="UniProtKB-ARBA"/>
</dbReference>
<evidence type="ECO:0000256" key="19">
    <source>
        <dbReference type="ARBA" id="ARBA00079252"/>
    </source>
</evidence>
<keyword evidence="14" id="KW-0508">mRNA splicing</keyword>
<evidence type="ECO:0000256" key="18">
    <source>
        <dbReference type="ARBA" id="ARBA00074960"/>
    </source>
</evidence>
<evidence type="ECO:0000256" key="5">
    <source>
        <dbReference type="ARBA" id="ARBA00004624"/>
    </source>
</evidence>
<dbReference type="PANTHER" id="PTHR10876:SF0">
    <property type="entry name" value="ZINC FINGER PROTEIN ZPR1"/>
    <property type="match status" value="1"/>
</dbReference>
<dbReference type="NCBIfam" id="TIGR00310">
    <property type="entry name" value="ZPR1_znf"/>
    <property type="match status" value="2"/>
</dbReference>
<evidence type="ECO:0000256" key="10">
    <source>
        <dbReference type="ARBA" id="ARBA00022737"/>
    </source>
</evidence>
<evidence type="ECO:0000256" key="8">
    <source>
        <dbReference type="ARBA" id="ARBA00022664"/>
    </source>
</evidence>
<dbReference type="GO" id="GO:0006397">
    <property type="term" value="P:mRNA processing"/>
    <property type="evidence" value="ECO:0007669"/>
    <property type="project" value="UniProtKB-KW"/>
</dbReference>
<dbReference type="InterPro" id="IPR040141">
    <property type="entry name" value="ZPR1"/>
</dbReference>
<evidence type="ECO:0000256" key="6">
    <source>
        <dbReference type="ARBA" id="ARBA00008354"/>
    </source>
</evidence>
<dbReference type="GO" id="GO:0061564">
    <property type="term" value="P:axon development"/>
    <property type="evidence" value="ECO:0007669"/>
    <property type="project" value="UniProtKB-ARBA"/>
</dbReference>
<evidence type="ECO:0000256" key="15">
    <source>
        <dbReference type="ARBA" id="ARBA00023242"/>
    </source>
</evidence>
<evidence type="ECO:0000313" key="22">
    <source>
        <dbReference type="EMBL" id="SSX32210.1"/>
    </source>
</evidence>
<feature type="compositionally biased region" description="Acidic residues" evidence="20">
    <location>
        <begin position="458"/>
        <end position="470"/>
    </location>
</feature>
<dbReference type="EMBL" id="UFQT01001948">
    <property type="protein sequence ID" value="SSX32210.1"/>
    <property type="molecule type" value="Genomic_DNA"/>
</dbReference>
<dbReference type="FunFam" id="2.20.25.420:FF:000001">
    <property type="entry name" value="Zinc finger protein ZPR1"/>
    <property type="match status" value="1"/>
</dbReference>
<evidence type="ECO:0000256" key="7">
    <source>
        <dbReference type="ARBA" id="ARBA00022490"/>
    </source>
</evidence>
<feature type="region of interest" description="Disordered" evidence="20">
    <location>
        <begin position="444"/>
        <end position="470"/>
    </location>
</feature>
<dbReference type="InterPro" id="IPR042451">
    <property type="entry name" value="ZPR1_A/B_dom"/>
</dbReference>
<dbReference type="FunFam" id="2.60.120.1040:FF:000001">
    <property type="entry name" value="Zinc finger protein ZPR1"/>
    <property type="match status" value="1"/>
</dbReference>
<dbReference type="GO" id="GO:0010628">
    <property type="term" value="P:positive regulation of gene expression"/>
    <property type="evidence" value="ECO:0007669"/>
    <property type="project" value="UniProtKB-ARBA"/>
</dbReference>
<feature type="domain" description="Zinc finger ZPR1-type" evidence="21">
    <location>
        <begin position="263"/>
        <end position="422"/>
    </location>
</feature>
<dbReference type="PANTHER" id="PTHR10876">
    <property type="entry name" value="ZINC FINGER PROTEIN ZPR1"/>
    <property type="match status" value="1"/>
</dbReference>
<evidence type="ECO:0000259" key="21">
    <source>
        <dbReference type="SMART" id="SM00709"/>
    </source>
</evidence>
<sequence length="470" mass="53234">MTESTIVQNDKPLFRELNPDDPDPEATVIDSLCMNCHEQGQTRLLLTVIPFYKEVVIMSFTCNHCGYENNEIQPGGKIQSKGVKIHLKVSCERDLCRKVIKSDYSSVRIEELDFEIPAGSQKGEITTVEGIIERVITGLDQDQILRRIQHPEAAAQIDQFIEKLKGLKEMKQPFNLILTDASGNCFIENFLAPSSDPNMKISHFTRTKEQNELLGMFVQKDTEENGVAETNENTEDKDNILKMIPQGAYPLEEFDKEVMQFKTECPDCRSECDTNMKLTNIPHFKEVVIMATNCDNCGHRSNEVKSSGGIAEKGVRIEVVVSSKEDFSRDLLKSEFCSLSILELECDIGPHALCGRFTTVEGLLIAIKEQLIEQSGMFFDSQDTDQKEKMNKFFRQLDEILKGKMSATLILDDPTGGSYVQSLTDDVKDDTRLKISHYHRSHAQNEELGLNDMRTEGYEDIAEEEEEDES</sequence>
<dbReference type="InterPro" id="IPR042452">
    <property type="entry name" value="ZPR1_Znf1/2"/>
</dbReference>
<dbReference type="VEuPathDB" id="VectorBase:CSON004639"/>
<accession>A0A336MQ61</accession>
<evidence type="ECO:0000256" key="12">
    <source>
        <dbReference type="ARBA" id="ARBA00022782"/>
    </source>
</evidence>
<dbReference type="GO" id="GO:0097504">
    <property type="term" value="C:Gemini of Cajal bodies"/>
    <property type="evidence" value="ECO:0007669"/>
    <property type="project" value="UniProtKB-SubCell"/>
</dbReference>
<evidence type="ECO:0000256" key="4">
    <source>
        <dbReference type="ARBA" id="ARBA00004604"/>
    </source>
</evidence>
<keyword evidence="10" id="KW-0677">Repeat</keyword>
<dbReference type="InterPro" id="IPR004457">
    <property type="entry name" value="Znf_ZPR1"/>
</dbReference>
<dbReference type="GO" id="GO:0042307">
    <property type="term" value="P:positive regulation of protein import into nucleus"/>
    <property type="evidence" value="ECO:0007669"/>
    <property type="project" value="UniProtKB-ARBA"/>
</dbReference>
<protein>
    <recommendedName>
        <fullName evidence="18">Zinc finger protein ZPR1</fullName>
    </recommendedName>
    <alternativeName>
        <fullName evidence="19">Zinc finger protein 259</fullName>
    </alternativeName>
</protein>
<organism evidence="22">
    <name type="scientific">Culicoides sonorensis</name>
    <name type="common">Biting midge</name>
    <dbReference type="NCBI Taxonomy" id="179676"/>
    <lineage>
        <taxon>Eukaryota</taxon>
        <taxon>Metazoa</taxon>
        <taxon>Ecdysozoa</taxon>
        <taxon>Arthropoda</taxon>
        <taxon>Hexapoda</taxon>
        <taxon>Insecta</taxon>
        <taxon>Pterygota</taxon>
        <taxon>Neoptera</taxon>
        <taxon>Endopterygota</taxon>
        <taxon>Diptera</taxon>
        <taxon>Nematocera</taxon>
        <taxon>Chironomoidea</taxon>
        <taxon>Ceratopogonidae</taxon>
        <taxon>Ceratopogoninae</taxon>
        <taxon>Culicoides</taxon>
        <taxon>Monoculicoides</taxon>
    </lineage>
</organism>
<dbReference type="Pfam" id="PF22794">
    <property type="entry name" value="jr-ZPR1"/>
    <property type="match status" value="2"/>
</dbReference>
<keyword evidence="9" id="KW-0479">Metal-binding</keyword>
<evidence type="ECO:0000256" key="9">
    <source>
        <dbReference type="ARBA" id="ARBA00022723"/>
    </source>
</evidence>
<dbReference type="Pfam" id="PF03367">
    <property type="entry name" value="Zn_ribbon_ZPR1"/>
    <property type="match status" value="2"/>
</dbReference>
<dbReference type="GO" id="GO:0048471">
    <property type="term" value="C:perinuclear region of cytoplasm"/>
    <property type="evidence" value="ECO:0007669"/>
    <property type="project" value="UniProtKB-SubCell"/>
</dbReference>
<keyword evidence="11" id="KW-0863">Zinc-finger</keyword>
<keyword evidence="8" id="KW-0507">mRNA processing</keyword>
<dbReference type="GO" id="GO:0031369">
    <property type="term" value="F:translation initiation factor binding"/>
    <property type="evidence" value="ECO:0007669"/>
    <property type="project" value="UniProtKB-ARBA"/>
</dbReference>
<dbReference type="GO" id="GO:0008270">
    <property type="term" value="F:zinc ion binding"/>
    <property type="evidence" value="ECO:0007669"/>
    <property type="project" value="UniProtKB-KW"/>
</dbReference>
<dbReference type="InterPro" id="IPR056180">
    <property type="entry name" value="ZPR1_jr_dom"/>
</dbReference>
<evidence type="ECO:0000256" key="11">
    <source>
        <dbReference type="ARBA" id="ARBA00022771"/>
    </source>
</evidence>
<evidence type="ECO:0000256" key="16">
    <source>
        <dbReference type="ARBA" id="ARBA00023273"/>
    </source>
</evidence>
<dbReference type="FunFam" id="2.60.120.1040:FF:000002">
    <property type="entry name" value="zinc finger protein ZPR1"/>
    <property type="match status" value="1"/>
</dbReference>